<keyword evidence="2" id="KW-0235">DNA replication</keyword>
<feature type="compositionally biased region" description="Acidic residues" evidence="5">
    <location>
        <begin position="744"/>
        <end position="754"/>
    </location>
</feature>
<feature type="compositionally biased region" description="Low complexity" evidence="5">
    <location>
        <begin position="620"/>
        <end position="631"/>
    </location>
</feature>
<evidence type="ECO:0000256" key="2">
    <source>
        <dbReference type="ARBA" id="ARBA00022705"/>
    </source>
</evidence>
<evidence type="ECO:0000256" key="1">
    <source>
        <dbReference type="ARBA" id="ARBA00006116"/>
    </source>
</evidence>
<keyword evidence="3" id="KW-0547">Nucleotide-binding</keyword>
<feature type="compositionally biased region" description="Acidic residues" evidence="5">
    <location>
        <begin position="1413"/>
        <end position="1427"/>
    </location>
</feature>
<feature type="region of interest" description="Disordered" evidence="5">
    <location>
        <begin position="741"/>
        <end position="806"/>
    </location>
</feature>
<evidence type="ECO:0000313" key="8">
    <source>
        <dbReference type="WBParaSite" id="TCONS_00012321.p1"/>
    </source>
</evidence>
<feature type="compositionally biased region" description="Polar residues" evidence="5">
    <location>
        <begin position="942"/>
        <end position="952"/>
    </location>
</feature>
<dbReference type="Pfam" id="PF08519">
    <property type="entry name" value="RFC1"/>
    <property type="match status" value="1"/>
</dbReference>
<dbReference type="PANTHER" id="PTHR23389">
    <property type="entry name" value="CHROMOSOME TRANSMISSION FIDELITY FACTOR 18"/>
    <property type="match status" value="1"/>
</dbReference>
<feature type="domain" description="DNA replication factor RFC1 C-terminal" evidence="6">
    <location>
        <begin position="1224"/>
        <end position="1376"/>
    </location>
</feature>
<dbReference type="PANTHER" id="PTHR23389:SF6">
    <property type="entry name" value="REPLICATION FACTOR C SUBUNIT 1"/>
    <property type="match status" value="1"/>
</dbReference>
<evidence type="ECO:0000256" key="3">
    <source>
        <dbReference type="ARBA" id="ARBA00022741"/>
    </source>
</evidence>
<feature type="compositionally biased region" description="Basic and acidic residues" evidence="5">
    <location>
        <begin position="882"/>
        <end position="912"/>
    </location>
</feature>
<name>A0AAF5I2V0_STRER</name>
<dbReference type="InterPro" id="IPR047854">
    <property type="entry name" value="RFC_lid"/>
</dbReference>
<dbReference type="GO" id="GO:0003677">
    <property type="term" value="F:DNA binding"/>
    <property type="evidence" value="ECO:0007669"/>
    <property type="project" value="InterPro"/>
</dbReference>
<dbReference type="GO" id="GO:0006260">
    <property type="term" value="P:DNA replication"/>
    <property type="evidence" value="ECO:0007669"/>
    <property type="project" value="UniProtKB-KW"/>
</dbReference>
<feature type="compositionally biased region" description="Basic residues" evidence="5">
    <location>
        <begin position="769"/>
        <end position="778"/>
    </location>
</feature>
<feature type="region of interest" description="Disordered" evidence="5">
    <location>
        <begin position="595"/>
        <end position="631"/>
    </location>
</feature>
<dbReference type="InterPro" id="IPR008921">
    <property type="entry name" value="DNA_pol3_clamp-load_cplx_C"/>
</dbReference>
<dbReference type="Gene3D" id="3.40.50.300">
    <property type="entry name" value="P-loop containing nucleotide triphosphate hydrolases"/>
    <property type="match status" value="2"/>
</dbReference>
<protein>
    <submittedName>
        <fullName evidence="8">CUB domain-containing protein</fullName>
    </submittedName>
</protein>
<feature type="compositionally biased region" description="Basic and acidic residues" evidence="5">
    <location>
        <begin position="779"/>
        <end position="789"/>
    </location>
</feature>
<feature type="region of interest" description="Disordered" evidence="5">
    <location>
        <begin position="209"/>
        <end position="232"/>
    </location>
</feature>
<dbReference type="Pfam" id="PF25361">
    <property type="entry name" value="AAA_lid_RFC1"/>
    <property type="match status" value="1"/>
</dbReference>
<keyword evidence="4" id="KW-0067">ATP-binding</keyword>
<dbReference type="Gene3D" id="1.20.272.10">
    <property type="match status" value="1"/>
</dbReference>
<evidence type="ECO:0000259" key="6">
    <source>
        <dbReference type="Pfam" id="PF08519"/>
    </source>
</evidence>
<dbReference type="Gene3D" id="1.10.8.60">
    <property type="match status" value="1"/>
</dbReference>
<dbReference type="WBParaSite" id="TCONS_00012321.p1">
    <property type="protein sequence ID" value="TCONS_00012321.p1"/>
    <property type="gene ID" value="XLOC_007936"/>
</dbReference>
<proteinExistence type="inferred from homology"/>
<comment type="similarity">
    <text evidence="1">Belongs to the activator 1 large subunit family.</text>
</comment>
<organism evidence="7 8">
    <name type="scientific">Strongyloides stercoralis</name>
    <name type="common">Threadworm</name>
    <dbReference type="NCBI Taxonomy" id="6248"/>
    <lineage>
        <taxon>Eukaryota</taxon>
        <taxon>Metazoa</taxon>
        <taxon>Ecdysozoa</taxon>
        <taxon>Nematoda</taxon>
        <taxon>Chromadorea</taxon>
        <taxon>Rhabditida</taxon>
        <taxon>Tylenchina</taxon>
        <taxon>Panagrolaimomorpha</taxon>
        <taxon>Strongyloidoidea</taxon>
        <taxon>Strongyloididae</taxon>
        <taxon>Strongyloides</taxon>
    </lineage>
</organism>
<evidence type="ECO:0000256" key="4">
    <source>
        <dbReference type="ARBA" id="ARBA00022840"/>
    </source>
</evidence>
<dbReference type="InterPro" id="IPR027417">
    <property type="entry name" value="P-loop_NTPase"/>
</dbReference>
<dbReference type="SUPFAM" id="SSF52540">
    <property type="entry name" value="P-loop containing nucleoside triphosphate hydrolases"/>
    <property type="match status" value="1"/>
</dbReference>
<feature type="compositionally biased region" description="Basic and acidic residues" evidence="5">
    <location>
        <begin position="923"/>
        <end position="941"/>
    </location>
</feature>
<dbReference type="Proteomes" id="UP000035681">
    <property type="component" value="Unplaced"/>
</dbReference>
<sequence>FLRRQLKRIMKYICAIGLLINILIHENICDQQFTDDGAAIVRIPNSRSQGFLYNPVLPDNKKVKYFPPPEIPTVPKELWDIISKPKKREPPQLIIRTDVTEEEFNKFAQEPFVKSQNIVKNNNEPVKEAKSQISPVNFSIHQLQSQIKIRREKYILIDMSFQFKLIFLLIISLLCKSLAQSTNTPIEGTTLSVTNTPNGGTTLSITNTPNEGTTLSITNTPNEGTTLPITSSNKNPVQTTAPIITTTPYIVNDVFADFSMVCDNVTCTYSLQSPALSEAWINELERSKNITNIDSQYYINDNSLLKDYQNQTDQLCNLDDYNKTYIELYQKFSNLQKDIDQFNELYKILNESYTNLTYYLNQFPAYNCYYYCKTFKPQTKITTIPPPSTTSFDPCSKQSCDLEVNGNSYKGQCVRQQTSAYCKCPGNLDPYNNCQNVGCYSTLNGKPDMLLNGPIWSPGYLGQVTSNTTYKNGLSCNWQITNTINIKNLSLSINSFKIADGSSLTVTSDIMSISFTNAYDIDDIKDTIQSIIGGASFIKIKFKSGTKVLPDSENYFDLYLSGTYPTIPTTILPTTQSFSTQSALEMTTQQGFTGGITQQSGSVGTTQQNGSVGTTQQSISEAPTTPSTSEAPTTQVFIKEWLLKELIKNIKNYFIKKNNTCSLVVGSIKHFVRKNIFFKLIMPRSGSRLLASQDNDELLSNTGRSKVKKRKTIISDSSDSGDVETVSPKLSRSRRKVRKVLDVDSSDDDDDAVNEGDLSAIQKSYNMEKKKKSSRNKKPKIEEDTKQTKLEAFISNNKPKKHSEEGKVELKKVSVADYFNTSISNVKTEETNTKVTSNDDVDCNNSPRKARTTSNVKKDSPKKSQVKENISTNYSPMEISSEEDHKNEPVLKKASKKLEVKEKDVKTTKNNEIKNVTTQKNKKSPDNKVKEGEKKSNKRSFDSSTKSIQQPIVQKPKDQLWVDKYSPKSLSELVNQHTEKSPANKLLGWLKGWAKNNLGDNAKVKKVKPTGFGAKNDGTAFKAALLSGPPGIGSNELEQVLIMDEVDGMSGSDDRAGISELILMIKNSKIPIICICNDRFNRKIASLANHCFDLRFTKPNANQVRARLMAIASKEKMKIPLDKMMQVAEASNFDIRQSIYNLQLIKCSGQVEQLNSKDVSVSIFDAARQLLDPKTSMVDRRRLYFTDYGIMPLFIQENYVNIEPVKLNKKETLKALKKSADVLSYVDMFEKQIRTNQDWGLLNDQCTFAGILVPNYMQGYLSDQIAFPSHLGKLSTTNKRYRMLRQVAYHMSTKLTVDETTLVTEVLPLLRKQLADPLIKKGADGIPEVIDLYNQYCLTKEDHEFIVELTDWSNSEEIEKDIPSKIKAAFTRALNKEDRKLPYADLANDVVKVTRGKKTSKKEVIKEETSESSGEEEVVQDLDEIDY</sequence>
<dbReference type="GO" id="GO:0005663">
    <property type="term" value="C:DNA replication factor C complex"/>
    <property type="evidence" value="ECO:0007669"/>
    <property type="project" value="InterPro"/>
</dbReference>
<dbReference type="GO" id="GO:0003689">
    <property type="term" value="F:DNA clamp loader activity"/>
    <property type="evidence" value="ECO:0007669"/>
    <property type="project" value="InterPro"/>
</dbReference>
<feature type="compositionally biased region" description="Basic and acidic residues" evidence="5">
    <location>
        <begin position="856"/>
        <end position="866"/>
    </location>
</feature>
<dbReference type="GO" id="GO:0005634">
    <property type="term" value="C:nucleus"/>
    <property type="evidence" value="ECO:0007669"/>
    <property type="project" value="TreeGrafter"/>
</dbReference>
<dbReference type="GO" id="GO:0005524">
    <property type="term" value="F:ATP binding"/>
    <property type="evidence" value="ECO:0007669"/>
    <property type="project" value="UniProtKB-KW"/>
</dbReference>
<feature type="compositionally biased region" description="Low complexity" evidence="5">
    <location>
        <begin position="595"/>
        <end position="611"/>
    </location>
</feature>
<accession>A0AAF5I2V0</accession>
<dbReference type="CDD" id="cd18140">
    <property type="entry name" value="HLD_clamp_RFC"/>
    <property type="match status" value="1"/>
</dbReference>
<dbReference type="InterPro" id="IPR013725">
    <property type="entry name" value="DNA_replication_fac_RFC1_C"/>
</dbReference>
<feature type="region of interest" description="Disordered" evidence="5">
    <location>
        <begin position="701"/>
        <end position="729"/>
    </location>
</feature>
<keyword evidence="7" id="KW-1185">Reference proteome</keyword>
<feature type="region of interest" description="Disordered" evidence="5">
    <location>
        <begin position="829"/>
        <end position="954"/>
    </location>
</feature>
<evidence type="ECO:0000256" key="5">
    <source>
        <dbReference type="SAM" id="MobiDB-lite"/>
    </source>
</evidence>
<reference evidence="8" key="1">
    <citation type="submission" date="2024-02" db="UniProtKB">
        <authorList>
            <consortium name="WormBaseParasite"/>
        </authorList>
    </citation>
    <scope>IDENTIFICATION</scope>
</reference>
<dbReference type="SUPFAM" id="SSF48019">
    <property type="entry name" value="post-AAA+ oligomerization domain-like"/>
    <property type="match status" value="1"/>
</dbReference>
<dbReference type="AlphaFoldDB" id="A0AAF5I2V0"/>
<feature type="region of interest" description="Disordered" evidence="5">
    <location>
        <begin position="1395"/>
        <end position="1427"/>
    </location>
</feature>
<feature type="compositionally biased region" description="Polar residues" evidence="5">
    <location>
        <begin position="833"/>
        <end position="855"/>
    </location>
</feature>
<evidence type="ECO:0000313" key="7">
    <source>
        <dbReference type="Proteomes" id="UP000035681"/>
    </source>
</evidence>